<dbReference type="Pfam" id="PF23839">
    <property type="entry name" value="DUF7209"/>
    <property type="match status" value="1"/>
</dbReference>
<dbReference type="Proteomes" id="UP000224459">
    <property type="component" value="Segment"/>
</dbReference>
<dbReference type="InterPro" id="IPR055633">
    <property type="entry name" value="DUF7209"/>
</dbReference>
<sequence>MIKHVELTMISGAKYFLVSTEEEPIKHRDIDYLISGASTPTVKVFTESSIDSASVYVNTRMIESYKLFF</sequence>
<accession>A0A1X9I9Q4</accession>
<keyword evidence="2" id="KW-1185">Reference proteome</keyword>
<protein>
    <submittedName>
        <fullName evidence="1">Virion component</fullName>
    </submittedName>
</protein>
<evidence type="ECO:0000313" key="1">
    <source>
        <dbReference type="EMBL" id="ANT44738.1"/>
    </source>
</evidence>
<gene>
    <name evidence="1" type="ORF">vB_SscM-1_075</name>
</gene>
<dbReference type="EMBL" id="KX171212">
    <property type="protein sequence ID" value="ANT44738.1"/>
    <property type="molecule type" value="Genomic_DNA"/>
</dbReference>
<evidence type="ECO:0000313" key="2">
    <source>
        <dbReference type="Proteomes" id="UP000224459"/>
    </source>
</evidence>
<organism evidence="1 2">
    <name type="scientific">Staphylococcus phage vB_SscM-1</name>
    <dbReference type="NCBI Taxonomy" id="1868844"/>
    <lineage>
        <taxon>Viruses</taxon>
        <taxon>Duplodnaviria</taxon>
        <taxon>Heunggongvirae</taxon>
        <taxon>Uroviricota</taxon>
        <taxon>Caudoviricetes</taxon>
        <taxon>Herelleviridae</taxon>
        <taxon>Twortvirinae</taxon>
        <taxon>Sciuriunavirus</taxon>
        <taxon>Sciuriunavirus SscM1</taxon>
    </lineage>
</organism>
<proteinExistence type="predicted"/>
<name>A0A1X9I9Q4_9CAUD</name>
<reference evidence="2" key="1">
    <citation type="submission" date="2016-04" db="EMBL/GenBank/DDBJ databases">
        <authorList>
            <person name="Gasior T."/>
        </authorList>
    </citation>
    <scope>NUCLEOTIDE SEQUENCE [LARGE SCALE GENOMIC DNA]</scope>
</reference>